<evidence type="ECO:0000313" key="2">
    <source>
        <dbReference type="EMBL" id="KJF60080.1"/>
    </source>
</evidence>
<dbReference type="Proteomes" id="UP000001261">
    <property type="component" value="Unassembled WGS sequence"/>
</dbReference>
<gene>
    <name evidence="2" type="ORF">CIMG_10859</name>
</gene>
<dbReference type="AlphaFoldDB" id="A0A0D8JRV1"/>
<dbReference type="EMBL" id="GG704911">
    <property type="protein sequence ID" value="KJF60080.1"/>
    <property type="molecule type" value="Genomic_DNA"/>
</dbReference>
<reference evidence="3" key="2">
    <citation type="journal article" date="2010" name="Genome Res.">
        <title>Population genomic sequencing of Coccidioides fungi reveals recent hybridization and transposon control.</title>
        <authorList>
            <person name="Neafsey D.E."/>
            <person name="Barker B.M."/>
            <person name="Sharpton T.J."/>
            <person name="Stajich J.E."/>
            <person name="Park D.J."/>
            <person name="Whiston E."/>
            <person name="Hung C.-Y."/>
            <person name="McMahan C."/>
            <person name="White J."/>
            <person name="Sykes S."/>
            <person name="Heiman D."/>
            <person name="Young S."/>
            <person name="Zeng Q."/>
            <person name="Abouelleil A."/>
            <person name="Aftuck L."/>
            <person name="Bessette D."/>
            <person name="Brown A."/>
            <person name="FitzGerald M."/>
            <person name="Lui A."/>
            <person name="Macdonald J.P."/>
            <person name="Priest M."/>
            <person name="Orbach M.J."/>
            <person name="Galgiani J.N."/>
            <person name="Kirkland T.N."/>
            <person name="Cole G.T."/>
            <person name="Birren B.W."/>
            <person name="Henn M.R."/>
            <person name="Taylor J.W."/>
            <person name="Rounsley S.D."/>
        </authorList>
    </citation>
    <scope>GENOME REANNOTATION</scope>
    <source>
        <strain evidence="3">RS</strain>
    </source>
</reference>
<evidence type="ECO:0000313" key="3">
    <source>
        <dbReference type="Proteomes" id="UP000001261"/>
    </source>
</evidence>
<protein>
    <submittedName>
        <fullName evidence="2">Uncharacterized protein</fullName>
    </submittedName>
</protein>
<dbReference type="KEGG" id="cim:CIMG_10859"/>
<feature type="region of interest" description="Disordered" evidence="1">
    <location>
        <begin position="16"/>
        <end position="35"/>
    </location>
</feature>
<dbReference type="RefSeq" id="XP_012214346.1">
    <property type="nucleotide sequence ID" value="XM_012358923.1"/>
</dbReference>
<sequence length="86" mass="9762">MAPKDCLFELLEKSKSEKHEQDFMHRDTKNAESNAGDNKLVSQVITVKVTLLLHSSSSYIHHSQLFTAVTIIMIYERGLTLDLTDV</sequence>
<name>A0A0D8JRV1_COCIM</name>
<keyword evidence="3" id="KW-1185">Reference proteome</keyword>
<proteinExistence type="predicted"/>
<accession>A0A0D8JRV1</accession>
<feature type="compositionally biased region" description="Basic and acidic residues" evidence="1">
    <location>
        <begin position="16"/>
        <end position="30"/>
    </location>
</feature>
<reference evidence="3" key="1">
    <citation type="journal article" date="2009" name="Genome Res.">
        <title>Comparative genomic analyses of the human fungal pathogens Coccidioides and their relatives.</title>
        <authorList>
            <person name="Sharpton T.J."/>
            <person name="Stajich J.E."/>
            <person name="Rounsley S.D."/>
            <person name="Gardner M.J."/>
            <person name="Wortman J.R."/>
            <person name="Jordar V.S."/>
            <person name="Maiti R."/>
            <person name="Kodira C.D."/>
            <person name="Neafsey D.E."/>
            <person name="Zeng Q."/>
            <person name="Hung C.-Y."/>
            <person name="McMahan C."/>
            <person name="Muszewska A."/>
            <person name="Grynberg M."/>
            <person name="Mandel M.A."/>
            <person name="Kellner E.M."/>
            <person name="Barker B.M."/>
            <person name="Galgiani J.N."/>
            <person name="Orbach M.J."/>
            <person name="Kirkland T.N."/>
            <person name="Cole G.T."/>
            <person name="Henn M.R."/>
            <person name="Birren B.W."/>
            <person name="Taylor J.W."/>
        </authorList>
    </citation>
    <scope>NUCLEOTIDE SEQUENCE [LARGE SCALE GENOMIC DNA]</scope>
    <source>
        <strain evidence="3">RS</strain>
    </source>
</reference>
<dbReference type="GeneID" id="24163459"/>
<dbReference type="InParanoid" id="A0A0D8JRV1"/>
<evidence type="ECO:0000256" key="1">
    <source>
        <dbReference type="SAM" id="MobiDB-lite"/>
    </source>
</evidence>
<dbReference type="VEuPathDB" id="FungiDB:CIMG_10859"/>
<organism evidence="2 3">
    <name type="scientific">Coccidioides immitis (strain RS)</name>
    <name type="common">Valley fever fungus</name>
    <dbReference type="NCBI Taxonomy" id="246410"/>
    <lineage>
        <taxon>Eukaryota</taxon>
        <taxon>Fungi</taxon>
        <taxon>Dikarya</taxon>
        <taxon>Ascomycota</taxon>
        <taxon>Pezizomycotina</taxon>
        <taxon>Eurotiomycetes</taxon>
        <taxon>Eurotiomycetidae</taxon>
        <taxon>Onygenales</taxon>
        <taxon>Onygenaceae</taxon>
        <taxon>Coccidioides</taxon>
    </lineage>
</organism>